<dbReference type="EMBL" id="PYGC01000005">
    <property type="protein sequence ID" value="PSK82794.1"/>
    <property type="molecule type" value="Genomic_DNA"/>
</dbReference>
<comment type="caution">
    <text evidence="1">The sequence shown here is derived from an EMBL/GenBank/DDBJ whole genome shotgun (WGS) entry which is preliminary data.</text>
</comment>
<evidence type="ECO:0000313" key="2">
    <source>
        <dbReference type="Proteomes" id="UP000240621"/>
    </source>
</evidence>
<accession>A0A2P8CCU6</accession>
<dbReference type="AlphaFoldDB" id="A0A2P8CCU6"/>
<proteinExistence type="predicted"/>
<evidence type="ECO:0000313" key="1">
    <source>
        <dbReference type="EMBL" id="PSK82794.1"/>
    </source>
</evidence>
<sequence>MKQDLSAWLVRLPTAVKLPPPESGVRPVLTVISLLGTINNVEFTNIQELMRKHYFVFNERSLVSLHRKYTASPNFPSVRELFYAPVPYSEINLSDS</sequence>
<organism evidence="1 2">
    <name type="scientific">Prolixibacter denitrificans</name>
    <dbReference type="NCBI Taxonomy" id="1541063"/>
    <lineage>
        <taxon>Bacteria</taxon>
        <taxon>Pseudomonadati</taxon>
        <taxon>Bacteroidota</taxon>
        <taxon>Bacteroidia</taxon>
        <taxon>Marinilabiliales</taxon>
        <taxon>Prolixibacteraceae</taxon>
        <taxon>Prolixibacter</taxon>
    </lineage>
</organism>
<dbReference type="Proteomes" id="UP000240621">
    <property type="component" value="Unassembled WGS sequence"/>
</dbReference>
<gene>
    <name evidence="1" type="ORF">CLV93_105188</name>
</gene>
<protein>
    <submittedName>
        <fullName evidence="1">Uncharacterized protein</fullName>
    </submittedName>
</protein>
<name>A0A2P8CCU6_9BACT</name>
<reference evidence="1 2" key="1">
    <citation type="submission" date="2018-03" db="EMBL/GenBank/DDBJ databases">
        <title>Genomic Encyclopedia of Archaeal and Bacterial Type Strains, Phase II (KMG-II): from individual species to whole genera.</title>
        <authorList>
            <person name="Goeker M."/>
        </authorList>
    </citation>
    <scope>NUCLEOTIDE SEQUENCE [LARGE SCALE GENOMIC DNA]</scope>
    <source>
        <strain evidence="1 2">DSM 27267</strain>
    </source>
</reference>